<keyword evidence="3" id="KW-1185">Reference proteome</keyword>
<reference evidence="2 3" key="1">
    <citation type="submission" date="2016-04" db="EMBL/GenBank/DDBJ databases">
        <title>Peptidophaga gingivicola gen. nov., sp. nov., isolated from human subgingival plaque.</title>
        <authorList>
            <person name="Beall C.J."/>
            <person name="Mokrzan E.M."/>
            <person name="Griffen A.L."/>
            <person name="Leys E.J."/>
        </authorList>
    </citation>
    <scope>NUCLEOTIDE SEQUENCE [LARGE SCALE GENOMIC DNA]</scope>
    <source>
        <strain evidence="2 3">BA112</strain>
    </source>
</reference>
<dbReference type="Proteomes" id="UP000078368">
    <property type="component" value="Unassembled WGS sequence"/>
</dbReference>
<dbReference type="EMBL" id="LVZK01000001">
    <property type="protein sequence ID" value="OAP86124.1"/>
    <property type="molecule type" value="Genomic_DNA"/>
</dbReference>
<dbReference type="SUPFAM" id="SSF53300">
    <property type="entry name" value="vWA-like"/>
    <property type="match status" value="1"/>
</dbReference>
<accession>A0A179B505</accession>
<name>A0A179B505_9ACTO</name>
<gene>
    <name evidence="2" type="ORF">A4H34_02805</name>
</gene>
<proteinExistence type="predicted"/>
<dbReference type="RefSeq" id="WP_009197865.1">
    <property type="nucleotide sequence ID" value="NZ_LVZK01000001.1"/>
</dbReference>
<dbReference type="PANTHER" id="PTHR33608">
    <property type="entry name" value="BLL2464 PROTEIN"/>
    <property type="match status" value="1"/>
</dbReference>
<dbReference type="InterPro" id="IPR002881">
    <property type="entry name" value="DUF58"/>
</dbReference>
<evidence type="ECO:0000313" key="2">
    <source>
        <dbReference type="EMBL" id="OAP86124.1"/>
    </source>
</evidence>
<dbReference type="InterPro" id="IPR036465">
    <property type="entry name" value="vWFA_dom_sf"/>
</dbReference>
<evidence type="ECO:0000259" key="1">
    <source>
        <dbReference type="Pfam" id="PF01882"/>
    </source>
</evidence>
<sequence>MTRTTAGQRMALIRARLSLPQVRRAAGLFEGSHTSILTGKGNDFEDLTDYQPGDEVRDIDWKVSARAGKPIIRRFERDTDVFTQLLMDTSLEMRALAPSGEEKSAIALATAETLAYLASYRGDRVGLVYGNSAGAMRLPARHGLSHLDFLLDRTEHAFEQAQAETNVTAVVDYLLKTTRERSLVILVTDQFWPAPAEEFTLRRIRERHELMVVRIEDMPLTAEGIAAMADIEENLFLPEYVREDVELQREVQAERAMREWGASELLARYGVLNASLASSADILPVVVGLLKRQHHAK</sequence>
<protein>
    <recommendedName>
        <fullName evidence="1">DUF58 domain-containing protein</fullName>
    </recommendedName>
</protein>
<evidence type="ECO:0000313" key="3">
    <source>
        <dbReference type="Proteomes" id="UP000078368"/>
    </source>
</evidence>
<dbReference type="PANTHER" id="PTHR33608:SF6">
    <property type="entry name" value="BLL2464 PROTEIN"/>
    <property type="match status" value="1"/>
</dbReference>
<dbReference type="OrthoDB" id="9776116at2"/>
<dbReference type="AlphaFoldDB" id="A0A179B505"/>
<dbReference type="STRING" id="1823756.A4H34_02805"/>
<feature type="domain" description="DUF58" evidence="1">
    <location>
        <begin position="49"/>
        <end position="234"/>
    </location>
</feature>
<comment type="caution">
    <text evidence="2">The sequence shown here is derived from an EMBL/GenBank/DDBJ whole genome shotgun (WGS) entry which is preliminary data.</text>
</comment>
<organism evidence="2 3">
    <name type="scientific">Peptidiphaga gingivicola</name>
    <dbReference type="NCBI Taxonomy" id="2741497"/>
    <lineage>
        <taxon>Bacteria</taxon>
        <taxon>Bacillati</taxon>
        <taxon>Actinomycetota</taxon>
        <taxon>Actinomycetes</taxon>
        <taxon>Actinomycetales</taxon>
        <taxon>Actinomycetaceae</taxon>
        <taxon>Peptidiphaga</taxon>
    </lineage>
</organism>
<dbReference type="Pfam" id="PF01882">
    <property type="entry name" value="DUF58"/>
    <property type="match status" value="1"/>
</dbReference>